<feature type="coiled-coil region" evidence="2">
    <location>
        <begin position="141"/>
        <end position="168"/>
    </location>
</feature>
<dbReference type="InterPro" id="IPR010982">
    <property type="entry name" value="Lambda_DNA-bd_dom_sf"/>
</dbReference>
<keyword evidence="2" id="KW-0175">Coiled coil</keyword>
<dbReference type="Pfam" id="PF01381">
    <property type="entry name" value="HTH_3"/>
    <property type="match status" value="1"/>
</dbReference>
<sequence>MSTEITDPETTVLTIGRRIRHFRAAAGMTLDDLASQVGTAPSQLSLIENGHREPRLTLLQAIAAALDVDLAALLDAEPPSRRDGLEIALDTAQRGPLYATLGLPRVRAGKRLPTEALEALVGLHAELARRSSEASATPEEARRANTELRRAMRARDNYLEEIEDAAEELLGTVGYSSGPLTHRTVEQIVSHLGFSLHHARDLPSSTRTVTDLEHGRIYLPPASLPGGHGLRSLALQAVAHRVLGHTHPGTYADFLRQRLEISYFAACVLMPRHAATEFLLAAKRNRDLAVEDLRDAFGVTHESAAHRFTNLATSQLGITVHFARVGRDGTLFKGYENDDVDFPTDVTGAIEGQTVCRHWTSRTVFDHNDLAGEFHQYTDTPSGTYWCSAQTGQGADGDFSVTLGVPFTAAKWFRGRETTSRSVSRCPDPTCCREPSADLSAKWRGAAWPSAKLHTHILGALPSGTFPGVDDAEVYAFLESHAPR</sequence>
<dbReference type="RefSeq" id="WP_223409062.1">
    <property type="nucleotide sequence ID" value="NZ_JAGSHT010000018.1"/>
</dbReference>
<evidence type="ECO:0000256" key="2">
    <source>
        <dbReference type="SAM" id="Coils"/>
    </source>
</evidence>
<keyword evidence="1" id="KW-0238">DNA-binding</keyword>
<evidence type="ECO:0000313" key="4">
    <source>
        <dbReference type="EMBL" id="MBZ2198347.1"/>
    </source>
</evidence>
<dbReference type="CDD" id="cd00093">
    <property type="entry name" value="HTH_XRE"/>
    <property type="match status" value="1"/>
</dbReference>
<comment type="caution">
    <text evidence="4">The sequence shown here is derived from an EMBL/GenBank/DDBJ whole genome shotgun (WGS) entry which is preliminary data.</text>
</comment>
<dbReference type="PROSITE" id="PS50943">
    <property type="entry name" value="HTH_CROC1"/>
    <property type="match status" value="1"/>
</dbReference>
<reference evidence="4 5" key="1">
    <citation type="submission" date="2021-04" db="EMBL/GenBank/DDBJ databases">
        <title>Ruania sp. nov., isolated from sandy soil of mangrove forest.</title>
        <authorList>
            <person name="Ge X."/>
            <person name="Huang R."/>
            <person name="Liu W."/>
        </authorList>
    </citation>
    <scope>NUCLEOTIDE SEQUENCE [LARGE SCALE GENOMIC DNA]</scope>
    <source>
        <strain evidence="4 5">N2-46</strain>
    </source>
</reference>
<evidence type="ECO:0000313" key="5">
    <source>
        <dbReference type="Proteomes" id="UP000826651"/>
    </source>
</evidence>
<dbReference type="PANTHER" id="PTHR46797">
    <property type="entry name" value="HTH-TYPE TRANSCRIPTIONAL REGULATOR"/>
    <property type="match status" value="1"/>
</dbReference>
<dbReference type="PANTHER" id="PTHR46797:SF1">
    <property type="entry name" value="METHYLPHOSPHONATE SYNTHASE"/>
    <property type="match status" value="1"/>
</dbReference>
<feature type="domain" description="HTH cro/C1-type" evidence="3">
    <location>
        <begin position="19"/>
        <end position="73"/>
    </location>
</feature>
<dbReference type="SMART" id="SM00530">
    <property type="entry name" value="HTH_XRE"/>
    <property type="match status" value="1"/>
</dbReference>
<evidence type="ECO:0000259" key="3">
    <source>
        <dbReference type="PROSITE" id="PS50943"/>
    </source>
</evidence>
<dbReference type="InterPro" id="IPR050807">
    <property type="entry name" value="TransReg_Diox_bact_type"/>
</dbReference>
<proteinExistence type="predicted"/>
<dbReference type="SUPFAM" id="SSF47413">
    <property type="entry name" value="lambda repressor-like DNA-binding domains"/>
    <property type="match status" value="1"/>
</dbReference>
<dbReference type="Proteomes" id="UP000826651">
    <property type="component" value="Unassembled WGS sequence"/>
</dbReference>
<keyword evidence="5" id="KW-1185">Reference proteome</keyword>
<gene>
    <name evidence="4" type="ORF">KCQ71_19510</name>
</gene>
<dbReference type="InterPro" id="IPR001387">
    <property type="entry name" value="Cro/C1-type_HTH"/>
</dbReference>
<accession>A0ABS7SDC1</accession>
<name>A0ABS7SDC1_9MICO</name>
<dbReference type="Gene3D" id="1.10.260.40">
    <property type="entry name" value="lambda repressor-like DNA-binding domains"/>
    <property type="match status" value="1"/>
</dbReference>
<protein>
    <submittedName>
        <fullName evidence="4">Helix-turn-helix domain-containing protein</fullName>
    </submittedName>
</protein>
<organism evidence="4 5">
    <name type="scientific">Occultella gossypii</name>
    <dbReference type="NCBI Taxonomy" id="2800820"/>
    <lineage>
        <taxon>Bacteria</taxon>
        <taxon>Bacillati</taxon>
        <taxon>Actinomycetota</taxon>
        <taxon>Actinomycetes</taxon>
        <taxon>Micrococcales</taxon>
        <taxon>Ruaniaceae</taxon>
        <taxon>Occultella</taxon>
    </lineage>
</organism>
<evidence type="ECO:0000256" key="1">
    <source>
        <dbReference type="ARBA" id="ARBA00023125"/>
    </source>
</evidence>
<dbReference type="EMBL" id="JAGSHT010000018">
    <property type="protein sequence ID" value="MBZ2198347.1"/>
    <property type="molecule type" value="Genomic_DNA"/>
</dbReference>